<dbReference type="EMBL" id="ATBP01002041">
    <property type="protein sequence ID" value="ETR66353.1"/>
    <property type="molecule type" value="Genomic_DNA"/>
</dbReference>
<evidence type="ECO:0000313" key="4">
    <source>
        <dbReference type="Proteomes" id="UP000189670"/>
    </source>
</evidence>
<protein>
    <recommendedName>
        <fullName evidence="2">HRDC domain-containing protein</fullName>
    </recommendedName>
</protein>
<dbReference type="PROSITE" id="PS50967">
    <property type="entry name" value="HRDC"/>
    <property type="match status" value="1"/>
</dbReference>
<organism evidence="3 4">
    <name type="scientific">Candidatus Magnetoglobus multicellularis str. Araruama</name>
    <dbReference type="NCBI Taxonomy" id="890399"/>
    <lineage>
        <taxon>Bacteria</taxon>
        <taxon>Pseudomonadati</taxon>
        <taxon>Thermodesulfobacteriota</taxon>
        <taxon>Desulfobacteria</taxon>
        <taxon>Desulfobacterales</taxon>
        <taxon>Desulfobacteraceae</taxon>
        <taxon>Candidatus Magnetoglobus</taxon>
    </lineage>
</organism>
<comment type="caution">
    <text evidence="3">The sequence shown here is derived from an EMBL/GenBank/DDBJ whole genome shotgun (WGS) entry which is preliminary data.</text>
</comment>
<dbReference type="SUPFAM" id="SSF47819">
    <property type="entry name" value="HRDC-like"/>
    <property type="match status" value="1"/>
</dbReference>
<dbReference type="GO" id="GO:0003676">
    <property type="term" value="F:nucleic acid binding"/>
    <property type="evidence" value="ECO:0007669"/>
    <property type="project" value="InterPro"/>
</dbReference>
<dbReference type="InterPro" id="IPR010997">
    <property type="entry name" value="HRDC-like_sf"/>
</dbReference>
<dbReference type="AlphaFoldDB" id="A0A1V1NUX2"/>
<dbReference type="Pfam" id="PF00570">
    <property type="entry name" value="HRDC"/>
    <property type="match status" value="1"/>
</dbReference>
<feature type="non-terminal residue" evidence="3">
    <location>
        <position position="1"/>
    </location>
</feature>
<feature type="region of interest" description="Disordered" evidence="1">
    <location>
        <begin position="66"/>
        <end position="97"/>
    </location>
</feature>
<feature type="compositionally biased region" description="Polar residues" evidence="1">
    <location>
        <begin position="66"/>
        <end position="75"/>
    </location>
</feature>
<dbReference type="Proteomes" id="UP000189670">
    <property type="component" value="Unassembled WGS sequence"/>
</dbReference>
<dbReference type="GO" id="GO:0000166">
    <property type="term" value="F:nucleotide binding"/>
    <property type="evidence" value="ECO:0007669"/>
    <property type="project" value="InterPro"/>
</dbReference>
<gene>
    <name evidence="3" type="ORF">OMM_12896</name>
</gene>
<proteinExistence type="predicted"/>
<evidence type="ECO:0000313" key="3">
    <source>
        <dbReference type="EMBL" id="ETR66353.1"/>
    </source>
</evidence>
<feature type="domain" description="HRDC" evidence="2">
    <location>
        <begin position="1"/>
        <end position="69"/>
    </location>
</feature>
<reference evidence="4" key="1">
    <citation type="submission" date="2012-11" db="EMBL/GenBank/DDBJ databases">
        <authorList>
            <person name="Lucero-Rivera Y.E."/>
            <person name="Tovar-Ramirez D."/>
        </authorList>
    </citation>
    <scope>NUCLEOTIDE SEQUENCE [LARGE SCALE GENOMIC DNA]</scope>
    <source>
        <strain evidence="4">Araruama</strain>
    </source>
</reference>
<sequence>WRKLIGEKNDNMPLFNIFTNEQLAQICQKKVMSKNELKKIPGIGDVKVEKYSNDVFQIVSEHVRNSGEQAPVQVSKNEERPKLKQNKLLKDNMGSKA</sequence>
<accession>A0A1V1NUX2</accession>
<dbReference type="InterPro" id="IPR002121">
    <property type="entry name" value="HRDC_dom"/>
</dbReference>
<dbReference type="Gene3D" id="1.10.150.80">
    <property type="entry name" value="HRDC domain"/>
    <property type="match status" value="1"/>
</dbReference>
<dbReference type="InterPro" id="IPR044876">
    <property type="entry name" value="HRDC_dom_sf"/>
</dbReference>
<evidence type="ECO:0000256" key="1">
    <source>
        <dbReference type="SAM" id="MobiDB-lite"/>
    </source>
</evidence>
<name>A0A1V1NUX2_9BACT</name>
<evidence type="ECO:0000259" key="2">
    <source>
        <dbReference type="PROSITE" id="PS50967"/>
    </source>
</evidence>